<dbReference type="InterPro" id="IPR002611">
    <property type="entry name" value="IstB_ATP-bd"/>
</dbReference>
<dbReference type="EMBL" id="AYEU01000004">
    <property type="protein sequence ID" value="ESK51868.1"/>
    <property type="molecule type" value="Genomic_DNA"/>
</dbReference>
<name>V2UBK3_9GAMM</name>
<dbReference type="OrthoDB" id="5956003at2"/>
<organism evidence="2 3">
    <name type="scientific">Acinetobacter brisouii CIP 110357</name>
    <dbReference type="NCBI Taxonomy" id="1341683"/>
    <lineage>
        <taxon>Bacteria</taxon>
        <taxon>Pseudomonadati</taxon>
        <taxon>Pseudomonadota</taxon>
        <taxon>Gammaproteobacteria</taxon>
        <taxon>Moraxellales</taxon>
        <taxon>Moraxellaceae</taxon>
        <taxon>Acinetobacter</taxon>
    </lineage>
</organism>
<dbReference type="Proteomes" id="UP000018418">
    <property type="component" value="Unassembled WGS sequence"/>
</dbReference>
<dbReference type="AlphaFoldDB" id="V2UBK3"/>
<evidence type="ECO:0000259" key="1">
    <source>
        <dbReference type="SMART" id="SM00382"/>
    </source>
</evidence>
<gene>
    <name evidence="2" type="ORF">P255_00963</name>
</gene>
<sequence length="252" mass="28263">MNAMTSFDQFKTVQAAQICPIHKTEMIKFGPTAQCKACAIELVKQGNIEHDAAVNEMVRKNHFAGAKLPERHAECGFKNYAVNNHGQQYAKETCLKFAKLINSGSVANLIMVGRTGTGKTHLACAIARNVLDARKFARYVTSEQMATDIADAWKKADDSEASAIYRYTEYDFLIIDEYGLHDQHEKLLQLVHKVLYARYDAKKSTMIISNWTKEQLQQSLGDRLWSRFQHDGLTLVECNWADARIGSGVGGV</sequence>
<protein>
    <recommendedName>
        <fullName evidence="1">AAA+ ATPase domain-containing protein</fullName>
    </recommendedName>
</protein>
<keyword evidence="3" id="KW-1185">Reference proteome</keyword>
<dbReference type="GO" id="GO:0006260">
    <property type="term" value="P:DNA replication"/>
    <property type="evidence" value="ECO:0007669"/>
    <property type="project" value="TreeGrafter"/>
</dbReference>
<accession>V2UBK3</accession>
<proteinExistence type="predicted"/>
<dbReference type="Pfam" id="PF01695">
    <property type="entry name" value="IstB_IS21"/>
    <property type="match status" value="1"/>
</dbReference>
<feature type="domain" description="AAA+ ATPase" evidence="1">
    <location>
        <begin position="105"/>
        <end position="236"/>
    </location>
</feature>
<dbReference type="PANTHER" id="PTHR30050:SF4">
    <property type="entry name" value="ATP-BINDING PROTEIN RV3427C IN INSERTION SEQUENCE-RELATED"/>
    <property type="match status" value="1"/>
</dbReference>
<reference evidence="2 3" key="1">
    <citation type="submission" date="2013-10" db="EMBL/GenBank/DDBJ databases">
        <title>The Genome Sequence of Acinetobacter brisouii CIP 110357.</title>
        <authorList>
            <consortium name="The Broad Institute Genomics Platform"/>
            <consortium name="The Broad Institute Genome Sequencing Center for Infectious Disease"/>
            <person name="Cerqueira G."/>
            <person name="Feldgarden M."/>
            <person name="Courvalin P."/>
            <person name="Grillot-Courvalin C."/>
            <person name="Clermont D."/>
            <person name="Rocha E."/>
            <person name="Yoon E.-J."/>
            <person name="Nemec A."/>
            <person name="Young S.K."/>
            <person name="Zeng Q."/>
            <person name="Gargeya S."/>
            <person name="Fitzgerald M."/>
            <person name="Abouelleil A."/>
            <person name="Alvarado L."/>
            <person name="Berlin A.M."/>
            <person name="Chapman S.B."/>
            <person name="Gainer-Dewar J."/>
            <person name="Goldberg J."/>
            <person name="Gnerre S."/>
            <person name="Griggs A."/>
            <person name="Gujja S."/>
            <person name="Hansen M."/>
            <person name="Howarth C."/>
            <person name="Imamovic A."/>
            <person name="Ireland A."/>
            <person name="Larimer J."/>
            <person name="McCowan C."/>
            <person name="Murphy C."/>
            <person name="Pearson M."/>
            <person name="Poon T.W."/>
            <person name="Priest M."/>
            <person name="Roberts A."/>
            <person name="Saif S."/>
            <person name="Shea T."/>
            <person name="Sykes S."/>
            <person name="Wortman J."/>
            <person name="Nusbaum C."/>
            <person name="Birren B."/>
        </authorList>
    </citation>
    <scope>NUCLEOTIDE SEQUENCE [LARGE SCALE GENOMIC DNA]</scope>
    <source>
        <strain evidence="2 3">CIP 110357</strain>
    </source>
</reference>
<dbReference type="HOGENOM" id="CLU_062999_3_1_6"/>
<evidence type="ECO:0000313" key="2">
    <source>
        <dbReference type="EMBL" id="ESK51868.1"/>
    </source>
</evidence>
<dbReference type="PATRIC" id="fig|1341683.3.peg.953"/>
<dbReference type="GO" id="GO:0005524">
    <property type="term" value="F:ATP binding"/>
    <property type="evidence" value="ECO:0007669"/>
    <property type="project" value="InterPro"/>
</dbReference>
<dbReference type="CDD" id="cd00009">
    <property type="entry name" value="AAA"/>
    <property type="match status" value="1"/>
</dbReference>
<dbReference type="SMART" id="SM00382">
    <property type="entry name" value="AAA"/>
    <property type="match status" value="1"/>
</dbReference>
<dbReference type="InterPro" id="IPR027417">
    <property type="entry name" value="P-loop_NTPase"/>
</dbReference>
<dbReference type="RefSeq" id="WP_004903984.1">
    <property type="nucleotide sequence ID" value="NZ_KI530762.1"/>
</dbReference>
<dbReference type="InterPro" id="IPR003593">
    <property type="entry name" value="AAA+_ATPase"/>
</dbReference>
<dbReference type="SUPFAM" id="SSF52540">
    <property type="entry name" value="P-loop containing nucleoside triphosphate hydrolases"/>
    <property type="match status" value="1"/>
</dbReference>
<dbReference type="Gene3D" id="3.40.50.300">
    <property type="entry name" value="P-loop containing nucleotide triphosphate hydrolases"/>
    <property type="match status" value="1"/>
</dbReference>
<dbReference type="PANTHER" id="PTHR30050">
    <property type="entry name" value="CHROMOSOMAL REPLICATION INITIATOR PROTEIN DNAA"/>
    <property type="match status" value="1"/>
</dbReference>
<comment type="caution">
    <text evidence="2">The sequence shown here is derived from an EMBL/GenBank/DDBJ whole genome shotgun (WGS) entry which is preliminary data.</text>
</comment>
<evidence type="ECO:0000313" key="3">
    <source>
        <dbReference type="Proteomes" id="UP000018418"/>
    </source>
</evidence>